<gene>
    <name evidence="7" type="ORF">BMYO_2084</name>
</gene>
<evidence type="ECO:0000256" key="1">
    <source>
        <dbReference type="ARBA" id="ARBA00004141"/>
    </source>
</evidence>
<proteinExistence type="inferred from homology"/>
<keyword evidence="4 6" id="KW-0472">Membrane</keyword>
<comment type="caution">
    <text evidence="7">The sequence shown here is derived from an EMBL/GenBank/DDBJ whole genome shotgun (WGS) entry which is preliminary data.</text>
</comment>
<protein>
    <submittedName>
        <fullName evidence="7">Formate transporter</fullName>
    </submittedName>
</protein>
<feature type="transmembrane region" description="Helical" evidence="6">
    <location>
        <begin position="69"/>
        <end position="97"/>
    </location>
</feature>
<keyword evidence="2 6" id="KW-0812">Transmembrane</keyword>
<comment type="subcellular location">
    <subcellularLocation>
        <location evidence="1">Membrane</location>
        <topology evidence="1">Multi-pass membrane protein</topology>
    </subcellularLocation>
</comment>
<evidence type="ECO:0000256" key="4">
    <source>
        <dbReference type="ARBA" id="ARBA00023136"/>
    </source>
</evidence>
<evidence type="ECO:0000256" key="2">
    <source>
        <dbReference type="ARBA" id="ARBA00022692"/>
    </source>
</evidence>
<dbReference type="Pfam" id="PF01226">
    <property type="entry name" value="Form_Nir_trans"/>
    <property type="match status" value="1"/>
</dbReference>
<feature type="transmembrane region" description="Helical" evidence="6">
    <location>
        <begin position="117"/>
        <end position="143"/>
    </location>
</feature>
<evidence type="ECO:0000256" key="3">
    <source>
        <dbReference type="ARBA" id="ARBA00022989"/>
    </source>
</evidence>
<dbReference type="Proteomes" id="UP000216871">
    <property type="component" value="Unassembled WGS sequence"/>
</dbReference>
<evidence type="ECO:0000256" key="5">
    <source>
        <dbReference type="ARBA" id="ARBA00049660"/>
    </source>
</evidence>
<keyword evidence="8" id="KW-1185">Reference proteome</keyword>
<dbReference type="PANTHER" id="PTHR30520">
    <property type="entry name" value="FORMATE TRANSPORTER-RELATED"/>
    <property type="match status" value="1"/>
</dbReference>
<dbReference type="EMBL" id="MWWW01000032">
    <property type="protein sequence ID" value="OZG57101.1"/>
    <property type="molecule type" value="Genomic_DNA"/>
</dbReference>
<evidence type="ECO:0000313" key="7">
    <source>
        <dbReference type="EMBL" id="OZG57101.1"/>
    </source>
</evidence>
<dbReference type="InterPro" id="IPR024002">
    <property type="entry name" value="For/NO2_transpt_CS"/>
</dbReference>
<evidence type="ECO:0000256" key="6">
    <source>
        <dbReference type="SAM" id="Phobius"/>
    </source>
</evidence>
<name>A0A261FD67_9BIFI</name>
<dbReference type="InterPro" id="IPR000292">
    <property type="entry name" value="For/NO2_transpt"/>
</dbReference>
<comment type="similarity">
    <text evidence="5">Belongs to the FNT transporter (TC 1.A.16) family.</text>
</comment>
<dbReference type="PANTHER" id="PTHR30520:SF6">
    <property type="entry name" value="FORMATE_NITRATE FAMILY TRANSPORTER (EUROFUNG)"/>
    <property type="match status" value="1"/>
</dbReference>
<sequence>MLVLLVTAAGTMGLTDGAVGDLAVSTAVAKVTPDWWTLFARGILCNVLVCLAVRIGFAARSVSDKVLGILLPIAGFVAMGFEHCVANMFFLPMGLAAKLLGFGAGVADAGALSVGAIVYNLSAATLGNILGGSLFVALGYWYLNAKKC</sequence>
<accession>A0A261FD67</accession>
<dbReference type="InterPro" id="IPR023271">
    <property type="entry name" value="Aquaporin-like"/>
</dbReference>
<reference evidence="7 8" key="1">
    <citation type="journal article" date="2017" name="BMC Genomics">
        <title>Comparative genomic and phylogenomic analyses of the Bifidobacteriaceae family.</title>
        <authorList>
            <person name="Lugli G.A."/>
            <person name="Milani C."/>
            <person name="Turroni F."/>
            <person name="Duranti S."/>
            <person name="Mancabelli L."/>
            <person name="Mangifesta M."/>
            <person name="Ferrario C."/>
            <person name="Modesto M."/>
            <person name="Mattarelli P."/>
            <person name="Jiri K."/>
            <person name="van Sinderen D."/>
            <person name="Ventura M."/>
        </authorList>
    </citation>
    <scope>NUCLEOTIDE SEQUENCE [LARGE SCALE GENOMIC DNA]</scope>
    <source>
        <strain evidence="7 8">DSM 100196</strain>
    </source>
</reference>
<evidence type="ECO:0000313" key="8">
    <source>
        <dbReference type="Proteomes" id="UP000216871"/>
    </source>
</evidence>
<feature type="transmembrane region" description="Helical" evidence="6">
    <location>
        <begin position="39"/>
        <end position="57"/>
    </location>
</feature>
<dbReference type="GO" id="GO:0015499">
    <property type="term" value="F:formate transmembrane transporter activity"/>
    <property type="evidence" value="ECO:0007669"/>
    <property type="project" value="TreeGrafter"/>
</dbReference>
<dbReference type="GO" id="GO:0005886">
    <property type="term" value="C:plasma membrane"/>
    <property type="evidence" value="ECO:0007669"/>
    <property type="project" value="TreeGrafter"/>
</dbReference>
<dbReference type="AlphaFoldDB" id="A0A261FD67"/>
<dbReference type="PROSITE" id="PS01006">
    <property type="entry name" value="FORMATE_NITRITE_TP_2"/>
    <property type="match status" value="1"/>
</dbReference>
<organism evidence="7 8">
    <name type="scientific">Bifidobacterium myosotis</name>
    <dbReference type="NCBI Taxonomy" id="1630166"/>
    <lineage>
        <taxon>Bacteria</taxon>
        <taxon>Bacillati</taxon>
        <taxon>Actinomycetota</taxon>
        <taxon>Actinomycetes</taxon>
        <taxon>Bifidobacteriales</taxon>
        <taxon>Bifidobacteriaceae</taxon>
        <taxon>Bifidobacterium</taxon>
    </lineage>
</organism>
<keyword evidence="3 6" id="KW-1133">Transmembrane helix</keyword>
<dbReference type="Gene3D" id="1.20.1080.10">
    <property type="entry name" value="Glycerol uptake facilitator protein"/>
    <property type="match status" value="1"/>
</dbReference>